<gene>
    <name evidence="5" type="ORF">ADIS_3572</name>
</gene>
<feature type="domain" description="DUF1549" evidence="2">
    <location>
        <begin position="150"/>
        <end position="356"/>
    </location>
</feature>
<feature type="domain" description="Cytochrome C Planctomycete-type" evidence="4">
    <location>
        <begin position="38"/>
        <end position="100"/>
    </location>
</feature>
<reference evidence="5 6" key="1">
    <citation type="submission" date="2013-02" db="EMBL/GenBank/DDBJ databases">
        <title>A novel strain isolated from Lonar lake, Maharashtra, India.</title>
        <authorList>
            <person name="Singh A."/>
        </authorList>
    </citation>
    <scope>NUCLEOTIDE SEQUENCE [LARGE SCALE GENOMIC DNA]</scope>
    <source>
        <strain evidence="5 6">AK24</strain>
    </source>
</reference>
<dbReference type="Proteomes" id="UP000013909">
    <property type="component" value="Unassembled WGS sequence"/>
</dbReference>
<dbReference type="STRING" id="1232681.ADIS_3572"/>
<dbReference type="PATRIC" id="fig|1288963.3.peg.3563"/>
<feature type="domain" description="DUF1553" evidence="3">
    <location>
        <begin position="745"/>
        <end position="1005"/>
    </location>
</feature>
<dbReference type="GO" id="GO:0020037">
    <property type="term" value="F:heme binding"/>
    <property type="evidence" value="ECO:0007669"/>
    <property type="project" value="InterPro"/>
</dbReference>
<dbReference type="InterPro" id="IPR022655">
    <property type="entry name" value="DUF1553"/>
</dbReference>
<dbReference type="GO" id="GO:0005975">
    <property type="term" value="P:carbohydrate metabolic process"/>
    <property type="evidence" value="ECO:0007669"/>
    <property type="project" value="UniProtKB-ARBA"/>
</dbReference>
<sequence>MMASCGVEKPAEIVEAELHLPEQIDYNAHVKPILSDRCFSCHGPDPGTREAGLRLDTPEGAYGFLSGATKKVAISPGNLHRSEVYDRLVSDDPDKVMPPPQSNLILSPREKAILVRWIEQGAIYNPHWAYIKPEKHALPMVSDPSWPVNEIDYFVMGKLDQNKLKPSPSVAKEKLIRRVSLDLTGLPPDLELIDEFLNDPSPNAYERVVDKLLSTVAYAERMALDWLDVARFADSNGLHADGYRMMWPWRDWVIEAFAENMPYDRFIEWQVAGDLMPNPSKKQLLATAFNRNNQTNSEAGIDDEEYRMEYVLDRSETIGKAFLGLTLDCARCHDHKFDPISQKDYFSMAAFFNQMDELGMTGNDGNTGPFLLYLDDEEERDLALLEAKIRALEEEKTKAQQRFLREQKIAGIPSSWLPEKTLKMGLVSHFGLEAHIDGKTLDQSGRLSATIKGSPELVPSPVGNGMRFKDERDVLEIPATGLFEMTDAFSFSFWVKPENRDPFRSLVGNSGHKNNYFRGYEMFLDSTNRVQVRINNALPDNCIHLITKDPISMNEWSHIALTYDGSADASGTQLYINGKPAGQVTLVNNLYKSILPVGDSRGNPVRRPLRWARSYREFDGDNGVFTGGLDELYVYNRPLTGIEIAALHQYGNPTQTKAVDLAEIAKHLEYHTNKESQAKNESLKKLRQEKLAMLEDKKEVMVMKERNHPRKTFLLDRGEFDKPREEVQADVPSFLPSLGEELPKNRLGLAKWLTHPDNPLVSRVAVNRYWSHFFGRGLVKTVADFGSQGELPTNPHLLDWLAVDFVESGWDVKALVKKIVTSATYRQESLTTPELAELDPDNVFLARGPRHRLLGEFVRDSYLYASGLLVEEVGGPSVKPYMPEGLWEEKGEFSNFLRTYQTDTGKDLYRRSMYTFIRRTSPAPAMTAFDVPGREDCVVQRLETNTPLQPLVLMNDPQIIEASRALAEKMQKEGGNQLEDQLTYGFRRVTGRLPAAREMELFKSMFSEELNRFRQNKADREALLQVGESKVDQHLPLEKTAALTMVANLMFNHFDFYTKQ</sequence>
<dbReference type="PANTHER" id="PTHR35889">
    <property type="entry name" value="CYCLOINULO-OLIGOSACCHARIDE FRUCTANOTRANSFERASE-RELATED"/>
    <property type="match status" value="1"/>
</dbReference>
<dbReference type="Pfam" id="PF07635">
    <property type="entry name" value="PSCyt1"/>
    <property type="match status" value="1"/>
</dbReference>
<dbReference type="InterPro" id="IPR011429">
    <property type="entry name" value="Cyt_c_Planctomycete-type"/>
</dbReference>
<keyword evidence="6" id="KW-1185">Reference proteome</keyword>
<proteinExistence type="predicted"/>
<dbReference type="InterPro" id="IPR013320">
    <property type="entry name" value="ConA-like_dom_sf"/>
</dbReference>
<dbReference type="AlphaFoldDB" id="R7ZPN3"/>
<comment type="caution">
    <text evidence="5">The sequence shown here is derived from an EMBL/GenBank/DDBJ whole genome shotgun (WGS) entry which is preliminary data.</text>
</comment>
<accession>R7ZPN3</accession>
<dbReference type="Pfam" id="PF07587">
    <property type="entry name" value="PSD1"/>
    <property type="match status" value="1"/>
</dbReference>
<dbReference type="GO" id="GO:0009055">
    <property type="term" value="F:electron transfer activity"/>
    <property type="evidence" value="ECO:0007669"/>
    <property type="project" value="InterPro"/>
</dbReference>
<organism evidence="5 6">
    <name type="scientific">Lunatimonas lonarensis</name>
    <dbReference type="NCBI Taxonomy" id="1232681"/>
    <lineage>
        <taxon>Bacteria</taxon>
        <taxon>Pseudomonadati</taxon>
        <taxon>Bacteroidota</taxon>
        <taxon>Cytophagia</taxon>
        <taxon>Cytophagales</taxon>
        <taxon>Cyclobacteriaceae</taxon>
    </lineage>
</organism>
<evidence type="ECO:0000256" key="1">
    <source>
        <dbReference type="SAM" id="Coils"/>
    </source>
</evidence>
<feature type="coiled-coil region" evidence="1">
    <location>
        <begin position="375"/>
        <end position="409"/>
    </location>
</feature>
<dbReference type="Gene3D" id="2.60.120.200">
    <property type="match status" value="1"/>
</dbReference>
<evidence type="ECO:0000259" key="4">
    <source>
        <dbReference type="Pfam" id="PF07635"/>
    </source>
</evidence>
<evidence type="ECO:0008006" key="7">
    <source>
        <dbReference type="Google" id="ProtNLM"/>
    </source>
</evidence>
<dbReference type="InterPro" id="IPR036909">
    <property type="entry name" value="Cyt_c-like_dom_sf"/>
</dbReference>
<evidence type="ECO:0000313" key="5">
    <source>
        <dbReference type="EMBL" id="EON75984.1"/>
    </source>
</evidence>
<evidence type="ECO:0000313" key="6">
    <source>
        <dbReference type="Proteomes" id="UP000013909"/>
    </source>
</evidence>
<dbReference type="SUPFAM" id="SSF49899">
    <property type="entry name" value="Concanavalin A-like lectins/glucanases"/>
    <property type="match status" value="1"/>
</dbReference>
<dbReference type="RefSeq" id="WP_010855704.1">
    <property type="nucleotide sequence ID" value="NZ_AQHR01000091.1"/>
</dbReference>
<evidence type="ECO:0000259" key="3">
    <source>
        <dbReference type="Pfam" id="PF07587"/>
    </source>
</evidence>
<dbReference type="GO" id="GO:0004553">
    <property type="term" value="F:hydrolase activity, hydrolyzing O-glycosyl compounds"/>
    <property type="evidence" value="ECO:0007669"/>
    <property type="project" value="UniProtKB-ARBA"/>
</dbReference>
<dbReference type="SUPFAM" id="SSF46626">
    <property type="entry name" value="Cytochrome c"/>
    <property type="match status" value="1"/>
</dbReference>
<dbReference type="InterPro" id="IPR011444">
    <property type="entry name" value="DUF1549"/>
</dbReference>
<dbReference type="EMBL" id="AQHR01000091">
    <property type="protein sequence ID" value="EON75984.1"/>
    <property type="molecule type" value="Genomic_DNA"/>
</dbReference>
<protein>
    <recommendedName>
        <fullName evidence="7">LamG-like jellyroll fold domain-containing protein</fullName>
    </recommendedName>
</protein>
<name>R7ZPN3_9BACT</name>
<dbReference type="Pfam" id="PF13385">
    <property type="entry name" value="Laminin_G_3"/>
    <property type="match status" value="1"/>
</dbReference>
<dbReference type="PANTHER" id="PTHR35889:SF3">
    <property type="entry name" value="F-BOX DOMAIN-CONTAINING PROTEIN"/>
    <property type="match status" value="1"/>
</dbReference>
<evidence type="ECO:0000259" key="2">
    <source>
        <dbReference type="Pfam" id="PF07583"/>
    </source>
</evidence>
<keyword evidence="1" id="KW-0175">Coiled coil</keyword>
<dbReference type="Pfam" id="PF07583">
    <property type="entry name" value="PSCyt2"/>
    <property type="match status" value="1"/>
</dbReference>